<dbReference type="Pfam" id="PF02737">
    <property type="entry name" value="3HCDH_N"/>
    <property type="match status" value="1"/>
</dbReference>
<dbReference type="PANTHER" id="PTHR48075">
    <property type="entry name" value="3-HYDROXYACYL-COA DEHYDROGENASE FAMILY PROTEIN"/>
    <property type="match status" value="1"/>
</dbReference>
<dbReference type="EMBL" id="RZJP01000001">
    <property type="protein sequence ID" value="KAA8817837.1"/>
    <property type="molecule type" value="Genomic_DNA"/>
</dbReference>
<gene>
    <name evidence="15" type="ORF">EMB92_01260</name>
</gene>
<reference evidence="15 16" key="1">
    <citation type="journal article" date="2019" name="Syst. Appl. Microbiol.">
        <title>Characterization of Bifidobacterium species in feaces of the Egyptian fruit bat: Description of B. vespertilionis sp. nov. and B. rousetti sp. nov.</title>
        <authorList>
            <person name="Modesto M."/>
            <person name="Satti M."/>
            <person name="Watanabe K."/>
            <person name="Puglisi E."/>
            <person name="Morelli L."/>
            <person name="Huang C.-H."/>
            <person name="Liou J.-S."/>
            <person name="Miyashita M."/>
            <person name="Tamura T."/>
            <person name="Saito S."/>
            <person name="Mori K."/>
            <person name="Huang L."/>
            <person name="Sciavilla P."/>
            <person name="Sandri C."/>
            <person name="Spiezio C."/>
            <person name="Vitali F."/>
            <person name="Cavalieri D."/>
            <person name="Perpetuini G."/>
            <person name="Tofalo R."/>
            <person name="Bonetti A."/>
            <person name="Arita M."/>
            <person name="Mattarelli P."/>
        </authorList>
    </citation>
    <scope>NUCLEOTIDE SEQUENCE [LARGE SCALE GENOMIC DNA]</scope>
    <source>
        <strain evidence="15 16">RST27</strain>
    </source>
</reference>
<evidence type="ECO:0000256" key="4">
    <source>
        <dbReference type="ARBA" id="ARBA00011738"/>
    </source>
</evidence>
<sequence length="348" mass="37572">MDSQTNTKATESTEPTAADTAPANGGTAVNLEDITTIASIGTGTMGHAIALQFALAGYPTRLIGRSESSLNRAMTNIRADATTLANADLLWDDESVDDVLARIMPVIGYERGVAGADFVIEAIAENLDVKHEAWQEIERFAPADAIFATNTSGLSPTAIASVLAKPERFVVAHFWNPAHLMPLVEVVPGERTDPQVLGTTVELMKRIGKKPAQLNREALGFIGNRLQMAVLREEFHIIQEGIADAATVDDVMKYSLGRRWNLVGPVASIDLGGLDVFYNISTYLFDDMDNGTGPSPLLTEKVKAGDLGAKTGRGFFSWQGETGKRIIERRDAALLQALKEDMTGDEDR</sequence>
<comment type="subunit">
    <text evidence="4">Homodimer.</text>
</comment>
<evidence type="ECO:0000313" key="16">
    <source>
        <dbReference type="Proteomes" id="UP000326060"/>
    </source>
</evidence>
<evidence type="ECO:0000256" key="8">
    <source>
        <dbReference type="ARBA" id="ARBA00023027"/>
    </source>
</evidence>
<comment type="similarity">
    <text evidence="3">Belongs to the 3-hydroxyacyl-CoA dehydrogenase family.</text>
</comment>
<name>A0A5M9ZFB4_9BIFI</name>
<evidence type="ECO:0000256" key="7">
    <source>
        <dbReference type="ARBA" id="ARBA00023002"/>
    </source>
</evidence>
<comment type="caution">
    <text evidence="15">The sequence shown here is derived from an EMBL/GenBank/DDBJ whole genome shotgun (WGS) entry which is preliminary data.</text>
</comment>
<keyword evidence="7" id="KW-0560">Oxidoreductase</keyword>
<comment type="pathway">
    <text evidence="2">Lipid metabolism; butanoate metabolism.</text>
</comment>
<dbReference type="InterPro" id="IPR022694">
    <property type="entry name" value="3-OHacyl-CoA_DH"/>
</dbReference>
<feature type="compositionally biased region" description="Polar residues" evidence="12">
    <location>
        <begin position="1"/>
        <end position="15"/>
    </location>
</feature>
<dbReference type="AlphaFoldDB" id="A0A5M9ZFB4"/>
<dbReference type="EC" id="1.1.1.45" evidence="9"/>
<dbReference type="GO" id="GO:0070403">
    <property type="term" value="F:NAD+ binding"/>
    <property type="evidence" value="ECO:0007669"/>
    <property type="project" value="InterPro"/>
</dbReference>
<evidence type="ECO:0000259" key="14">
    <source>
        <dbReference type="Pfam" id="PF02737"/>
    </source>
</evidence>
<dbReference type="Proteomes" id="UP000326060">
    <property type="component" value="Unassembled WGS sequence"/>
</dbReference>
<evidence type="ECO:0000256" key="6">
    <source>
        <dbReference type="ARBA" id="ARBA00022553"/>
    </source>
</evidence>
<evidence type="ECO:0000256" key="12">
    <source>
        <dbReference type="SAM" id="MobiDB-lite"/>
    </source>
</evidence>
<evidence type="ECO:0000256" key="3">
    <source>
        <dbReference type="ARBA" id="ARBA00009463"/>
    </source>
</evidence>
<evidence type="ECO:0000256" key="11">
    <source>
        <dbReference type="PIRSR" id="PIRSR000105-1"/>
    </source>
</evidence>
<dbReference type="InterPro" id="IPR006180">
    <property type="entry name" value="3-OHacyl-CoA_DH_CS"/>
</dbReference>
<dbReference type="Gene3D" id="3.40.50.720">
    <property type="entry name" value="NAD(P)-binding Rossmann-like Domain"/>
    <property type="match status" value="1"/>
</dbReference>
<dbReference type="PROSITE" id="PS00067">
    <property type="entry name" value="3HCDH"/>
    <property type="match status" value="1"/>
</dbReference>
<feature type="site" description="Important for catalytic activity" evidence="11">
    <location>
        <position position="173"/>
    </location>
</feature>
<dbReference type="PANTHER" id="PTHR48075:SF1">
    <property type="entry name" value="LAMBDA-CRYSTALLIN HOMOLOG"/>
    <property type="match status" value="1"/>
</dbReference>
<dbReference type="PIRSF" id="PIRSF000105">
    <property type="entry name" value="HCDH"/>
    <property type="match status" value="1"/>
</dbReference>
<keyword evidence="5" id="KW-0963">Cytoplasm</keyword>
<organism evidence="15 16">
    <name type="scientific">Bifidobacterium callitrichos</name>
    <dbReference type="NCBI Taxonomy" id="762209"/>
    <lineage>
        <taxon>Bacteria</taxon>
        <taxon>Bacillati</taxon>
        <taxon>Actinomycetota</taxon>
        <taxon>Actinomycetes</taxon>
        <taxon>Bifidobacteriales</taxon>
        <taxon>Bifidobacteriaceae</taxon>
        <taxon>Bifidobacterium</taxon>
    </lineage>
</organism>
<dbReference type="InterPro" id="IPR013328">
    <property type="entry name" value="6PGD_dom2"/>
</dbReference>
<feature type="domain" description="3-hydroxyacyl-CoA dehydrogenase NAD binding" evidence="14">
    <location>
        <begin position="36"/>
        <end position="214"/>
    </location>
</feature>
<keyword evidence="6" id="KW-0597">Phosphoprotein</keyword>
<dbReference type="Pfam" id="PF00725">
    <property type="entry name" value="3HCDH"/>
    <property type="match status" value="1"/>
</dbReference>
<dbReference type="GO" id="GO:0006631">
    <property type="term" value="P:fatty acid metabolic process"/>
    <property type="evidence" value="ECO:0007669"/>
    <property type="project" value="InterPro"/>
</dbReference>
<evidence type="ECO:0000256" key="2">
    <source>
        <dbReference type="ARBA" id="ARBA00005086"/>
    </source>
</evidence>
<dbReference type="InterPro" id="IPR036291">
    <property type="entry name" value="NAD(P)-bd_dom_sf"/>
</dbReference>
<accession>A0A5M9ZFB4</accession>
<keyword evidence="8" id="KW-0520">NAD</keyword>
<evidence type="ECO:0000256" key="1">
    <source>
        <dbReference type="ARBA" id="ARBA00004496"/>
    </source>
</evidence>
<dbReference type="SUPFAM" id="SSF48179">
    <property type="entry name" value="6-phosphogluconate dehydrogenase C-terminal domain-like"/>
    <property type="match status" value="1"/>
</dbReference>
<dbReference type="Gene3D" id="1.10.1040.10">
    <property type="entry name" value="N-(1-d-carboxylethyl)-l-norvaline Dehydrogenase, domain 2"/>
    <property type="match status" value="1"/>
</dbReference>
<proteinExistence type="inferred from homology"/>
<feature type="domain" description="3-hydroxyacyl-CoA dehydrogenase C-terminal" evidence="13">
    <location>
        <begin position="220"/>
        <end position="318"/>
    </location>
</feature>
<dbReference type="InterPro" id="IPR006108">
    <property type="entry name" value="3HC_DH_C"/>
</dbReference>
<evidence type="ECO:0000313" key="15">
    <source>
        <dbReference type="EMBL" id="KAA8817837.1"/>
    </source>
</evidence>
<dbReference type="GO" id="GO:0050104">
    <property type="term" value="F:L-gulonate 3-dehydrogenase activity"/>
    <property type="evidence" value="ECO:0007669"/>
    <property type="project" value="UniProtKB-EC"/>
</dbReference>
<evidence type="ECO:0000256" key="5">
    <source>
        <dbReference type="ARBA" id="ARBA00022490"/>
    </source>
</evidence>
<dbReference type="GO" id="GO:0005737">
    <property type="term" value="C:cytoplasm"/>
    <property type="evidence" value="ECO:0007669"/>
    <property type="project" value="UniProtKB-SubCell"/>
</dbReference>
<comment type="subcellular location">
    <subcellularLocation>
        <location evidence="1">Cytoplasm</location>
    </subcellularLocation>
</comment>
<dbReference type="InterPro" id="IPR006176">
    <property type="entry name" value="3-OHacyl-CoA_DH_NAD-bd"/>
</dbReference>
<protein>
    <recommendedName>
        <fullName evidence="10">L-gulonate 3-dehydrogenase</fullName>
        <ecNumber evidence="9">1.1.1.45</ecNumber>
    </recommendedName>
    <alternativeName>
        <fullName evidence="10">L-gulonate 3-dehydrogenase</fullName>
    </alternativeName>
</protein>
<evidence type="ECO:0000256" key="9">
    <source>
        <dbReference type="ARBA" id="ARBA00038962"/>
    </source>
</evidence>
<evidence type="ECO:0000259" key="13">
    <source>
        <dbReference type="Pfam" id="PF00725"/>
    </source>
</evidence>
<dbReference type="InterPro" id="IPR008927">
    <property type="entry name" value="6-PGluconate_DH-like_C_sf"/>
</dbReference>
<evidence type="ECO:0000256" key="10">
    <source>
        <dbReference type="ARBA" id="ARBA00042709"/>
    </source>
</evidence>
<dbReference type="SUPFAM" id="SSF51735">
    <property type="entry name" value="NAD(P)-binding Rossmann-fold domains"/>
    <property type="match status" value="1"/>
</dbReference>
<feature type="region of interest" description="Disordered" evidence="12">
    <location>
        <begin position="1"/>
        <end position="25"/>
    </location>
</feature>